<reference evidence="2 3" key="1">
    <citation type="journal article" date="2020" name="Genomics">
        <title>Complete, high-quality genomes from long-read metagenomic sequencing of two wolf lichen thalli reveals enigmatic genome architecture.</title>
        <authorList>
            <person name="McKenzie S.K."/>
            <person name="Walston R.F."/>
            <person name="Allen J.L."/>
        </authorList>
    </citation>
    <scope>NUCLEOTIDE SEQUENCE [LARGE SCALE GENOMIC DNA]</scope>
    <source>
        <strain evidence="2">WasteWater2</strain>
    </source>
</reference>
<dbReference type="RefSeq" id="XP_037159206.1">
    <property type="nucleotide sequence ID" value="XM_037313918.1"/>
</dbReference>
<evidence type="ECO:0000313" key="2">
    <source>
        <dbReference type="EMBL" id="KAF6227715.1"/>
    </source>
</evidence>
<evidence type="ECO:0000313" key="3">
    <source>
        <dbReference type="Proteomes" id="UP000578531"/>
    </source>
</evidence>
<keyword evidence="3" id="KW-1185">Reference proteome</keyword>
<dbReference type="AlphaFoldDB" id="A0A8H6CPX2"/>
<dbReference type="GeneID" id="59293682"/>
<accession>A0A8H6CPX2</accession>
<proteinExistence type="predicted"/>
<evidence type="ECO:0000256" key="1">
    <source>
        <dbReference type="SAM" id="MobiDB-lite"/>
    </source>
</evidence>
<sequence>MKAGLLIYARKLDSQSQRVSSASRNDIQAGESIDLHEVESLLAWLSVSFGKRDAQVYPTRSFLVWAIAFVLADLGFEIEVSTTAITTTEQYSDHVKKNDSLSAPTVYYVGASVGPTDPQHVPRHEVQVVPKYRYIPIHAIPAVELRNHLLTEELRKERVSLIWKNTFEHVQRYLTDLPHIRDMTGLSGPSITSTRTAAQGERATKPKVLSQYQRRGILERSRFWTRPSPESLEALLSPLISKFLPGDCPDCTSLWDSDHSVDSCWSDESLELEGVSSTHNQHPRLFLNAILLATRYAIACLFLRDGDSSAATDTEVVFRPSRVESVGTCFEFRDWCENMMSIGAIALAQKHSTKVDAGLVRFKKSLFEAISGFEGGQFASPGTFGCFANGVSMFGQALDLPLDDNGLIESVEHQTSFKPYEFSPAANLPQGPDSPDHEPLTTQKTRPSCWHSSMFLRPPVVAAKARRHSPYSMSHCSYLSPRFPHNSTVNIRQSGARPGRDLEPVPYTHARHLGHCHVRLTANEALAPHKRHYIFVKVTDDEFEQALALTMLFDPSYLSQRPVIESAVALCHVGPPRSTTQTTRRITLRATSSTNSRRPVVPTSSIFTPGAKDSGKTSATAAMRRSSGSTTYALGHITAWLETLTPSLAEEGGLASTTSQIDSLG</sequence>
<organism evidence="2 3">
    <name type="scientific">Letharia columbiana</name>
    <dbReference type="NCBI Taxonomy" id="112416"/>
    <lineage>
        <taxon>Eukaryota</taxon>
        <taxon>Fungi</taxon>
        <taxon>Dikarya</taxon>
        <taxon>Ascomycota</taxon>
        <taxon>Pezizomycotina</taxon>
        <taxon>Lecanoromycetes</taxon>
        <taxon>OSLEUM clade</taxon>
        <taxon>Lecanoromycetidae</taxon>
        <taxon>Lecanorales</taxon>
        <taxon>Lecanorineae</taxon>
        <taxon>Parmeliaceae</taxon>
        <taxon>Letharia</taxon>
    </lineage>
</organism>
<gene>
    <name evidence="2" type="ORF">HO173_012045</name>
</gene>
<dbReference type="Proteomes" id="UP000578531">
    <property type="component" value="Unassembled WGS sequence"/>
</dbReference>
<comment type="caution">
    <text evidence="2">The sequence shown here is derived from an EMBL/GenBank/DDBJ whole genome shotgun (WGS) entry which is preliminary data.</text>
</comment>
<name>A0A8H6CPX2_9LECA</name>
<protein>
    <submittedName>
        <fullName evidence="2">Uncharacterized protein</fullName>
    </submittedName>
</protein>
<dbReference type="EMBL" id="JACCJC010000082">
    <property type="protein sequence ID" value="KAF6227715.1"/>
    <property type="molecule type" value="Genomic_DNA"/>
</dbReference>
<dbReference type="OrthoDB" id="5423696at2759"/>
<feature type="region of interest" description="Disordered" evidence="1">
    <location>
        <begin position="422"/>
        <end position="445"/>
    </location>
</feature>